<name>A0ABR2D6I9_9ROSI</name>
<proteinExistence type="predicted"/>
<evidence type="ECO:0000259" key="1">
    <source>
        <dbReference type="Pfam" id="PF06974"/>
    </source>
</evidence>
<comment type="caution">
    <text evidence="2">The sequence shown here is derived from an EMBL/GenBank/DDBJ whole genome shotgun (WGS) entry which is preliminary data.</text>
</comment>
<dbReference type="PANTHER" id="PTHR31650">
    <property type="entry name" value="O-ACYLTRANSFERASE (WSD1-LIKE) FAMILY PROTEIN"/>
    <property type="match status" value="1"/>
</dbReference>
<keyword evidence="3" id="KW-1185">Reference proteome</keyword>
<evidence type="ECO:0000313" key="3">
    <source>
        <dbReference type="Proteomes" id="UP001472677"/>
    </source>
</evidence>
<accession>A0ABR2D6I9</accession>
<dbReference type="Pfam" id="PF06974">
    <property type="entry name" value="WS_DGAT_C"/>
    <property type="match status" value="1"/>
</dbReference>
<dbReference type="EMBL" id="JBBPBM010000035">
    <property type="protein sequence ID" value="KAK8530939.1"/>
    <property type="molecule type" value="Genomic_DNA"/>
</dbReference>
<reference evidence="2 3" key="1">
    <citation type="journal article" date="2024" name="G3 (Bethesda)">
        <title>Genome assembly of Hibiscus sabdariffa L. provides insights into metabolisms of medicinal natural products.</title>
        <authorList>
            <person name="Kim T."/>
        </authorList>
    </citation>
    <scope>NUCLEOTIDE SEQUENCE [LARGE SCALE GENOMIC DNA]</scope>
    <source>
        <strain evidence="2">TK-2024</strain>
        <tissue evidence="2">Old leaves</tissue>
    </source>
</reference>
<organism evidence="2 3">
    <name type="scientific">Hibiscus sabdariffa</name>
    <name type="common">roselle</name>
    <dbReference type="NCBI Taxonomy" id="183260"/>
    <lineage>
        <taxon>Eukaryota</taxon>
        <taxon>Viridiplantae</taxon>
        <taxon>Streptophyta</taxon>
        <taxon>Embryophyta</taxon>
        <taxon>Tracheophyta</taxon>
        <taxon>Spermatophyta</taxon>
        <taxon>Magnoliopsida</taxon>
        <taxon>eudicotyledons</taxon>
        <taxon>Gunneridae</taxon>
        <taxon>Pentapetalae</taxon>
        <taxon>rosids</taxon>
        <taxon>malvids</taxon>
        <taxon>Malvales</taxon>
        <taxon>Malvaceae</taxon>
        <taxon>Malvoideae</taxon>
        <taxon>Hibiscus</taxon>
    </lineage>
</organism>
<dbReference type="InterPro" id="IPR045034">
    <property type="entry name" value="O-acyltransferase_WSD1-like"/>
</dbReference>
<dbReference type="PANTHER" id="PTHR31650:SF1">
    <property type="entry name" value="WAX ESTER SYNTHASE_DIACYLGLYCEROL ACYLTRANSFERASE 4-RELATED"/>
    <property type="match status" value="1"/>
</dbReference>
<evidence type="ECO:0000313" key="2">
    <source>
        <dbReference type="EMBL" id="KAK8530939.1"/>
    </source>
</evidence>
<feature type="domain" description="O-acyltransferase WSD1 C-terminal" evidence="1">
    <location>
        <begin position="175"/>
        <end position="317"/>
    </location>
</feature>
<sequence>MMEDWSVREPSAAESGKFIGDVPGMDQTGVVETALVMKEVDEPDLVVSNEALGLNERDLTLVVVGPRSEKCRVTWLRVGDRNTKFFHEVAKFRALRNSITGINIRGRWVVDSARMWHFFFFEFRKNFAQLNDVGSLDVNVGFQRITSAQASSLEAIVSEEEAMADMMKKKSKAKWGNKFGFICVPFSIALENDPLDYLREAKAIVHRKKLSLQAFCTYLTNNFVVRLFGSKVSACLAYRVFSHTTMSISNVVGPVEEISFFGHPIAFIAPTVFGHPQALTIHFQSYVDKMSIVVAVDPNVISDPHLLCDDFQESLKLFKDAIVVNDSVC</sequence>
<gene>
    <name evidence="2" type="ORF">V6N12_013436</name>
</gene>
<dbReference type="Proteomes" id="UP001472677">
    <property type="component" value="Unassembled WGS sequence"/>
</dbReference>
<dbReference type="InterPro" id="IPR009721">
    <property type="entry name" value="O-acyltransferase_WSD1_C"/>
</dbReference>
<protein>
    <recommendedName>
        <fullName evidence="1">O-acyltransferase WSD1 C-terminal domain-containing protein</fullName>
    </recommendedName>
</protein>